<organism evidence="2 3">
    <name type="scientific">Capronia epimyces CBS 606.96</name>
    <dbReference type="NCBI Taxonomy" id="1182542"/>
    <lineage>
        <taxon>Eukaryota</taxon>
        <taxon>Fungi</taxon>
        <taxon>Dikarya</taxon>
        <taxon>Ascomycota</taxon>
        <taxon>Pezizomycotina</taxon>
        <taxon>Eurotiomycetes</taxon>
        <taxon>Chaetothyriomycetidae</taxon>
        <taxon>Chaetothyriales</taxon>
        <taxon>Herpotrichiellaceae</taxon>
        <taxon>Capronia</taxon>
    </lineage>
</organism>
<reference evidence="2 3" key="1">
    <citation type="submission" date="2013-03" db="EMBL/GenBank/DDBJ databases">
        <title>The Genome Sequence of Capronia epimyces CBS 606.96.</title>
        <authorList>
            <consortium name="The Broad Institute Genomics Platform"/>
            <person name="Cuomo C."/>
            <person name="de Hoog S."/>
            <person name="Gorbushina A."/>
            <person name="Walker B."/>
            <person name="Young S.K."/>
            <person name="Zeng Q."/>
            <person name="Gargeya S."/>
            <person name="Fitzgerald M."/>
            <person name="Haas B."/>
            <person name="Abouelleil A."/>
            <person name="Allen A.W."/>
            <person name="Alvarado L."/>
            <person name="Arachchi H.M."/>
            <person name="Berlin A.M."/>
            <person name="Chapman S.B."/>
            <person name="Gainer-Dewar J."/>
            <person name="Goldberg J."/>
            <person name="Griggs A."/>
            <person name="Gujja S."/>
            <person name="Hansen M."/>
            <person name="Howarth C."/>
            <person name="Imamovic A."/>
            <person name="Ireland A."/>
            <person name="Larimer J."/>
            <person name="McCowan C."/>
            <person name="Murphy C."/>
            <person name="Pearson M."/>
            <person name="Poon T.W."/>
            <person name="Priest M."/>
            <person name="Roberts A."/>
            <person name="Saif S."/>
            <person name="Shea T."/>
            <person name="Sisk P."/>
            <person name="Sykes S."/>
            <person name="Wortman J."/>
            <person name="Nusbaum C."/>
            <person name="Birren B."/>
        </authorList>
    </citation>
    <scope>NUCLEOTIDE SEQUENCE [LARGE SCALE GENOMIC DNA]</scope>
    <source>
        <strain evidence="2 3">CBS 606.96</strain>
    </source>
</reference>
<evidence type="ECO:0000313" key="2">
    <source>
        <dbReference type="EMBL" id="EXJ93194.1"/>
    </source>
</evidence>
<comment type="caution">
    <text evidence="2">The sequence shown here is derived from an EMBL/GenBank/DDBJ whole genome shotgun (WGS) entry which is preliminary data.</text>
</comment>
<name>W9ZF99_9EURO</name>
<protein>
    <submittedName>
        <fullName evidence="2">Uncharacterized protein</fullName>
    </submittedName>
</protein>
<sequence length="511" mass="56308">MASKNQEGGRTFTFVDYDINRRGVTDLARAHLMKDRVRSKREANSKSLSRNHFLPLRWMYPKEENGGQKPDFAHSTATATAAAAPDRQLGIQRPLISDYASVIDFPKDIVPLSALTSRSRSVSPSSSGRKQVDTSQNAATRQACPESGSISRHTSQPLEARGDRLGVSGSTESPSPSEPNSSLGTDNPEVCVDQALPGGTADTQPALRVTAEPTAKRGRVSLRNDSEFGLLFSQIANNTPPNPNPNPNLPPQPKILRKTVSAPGTPVPSILLPELETSCEGTSILSTPSDRNLIGYFAANAGAMLGFDRFPEIVQQYNPVLTLFVPFALSSQWCFETMVLLQSAYHHRRSVPSVDSRMLEGENQYLASRQNDILARTRSRISALAVDGDSTDEDVIAFLFLAVAEYRAGQRQIGLMHFQAWKEYCEMRRKLRVKPCGLPCKIVVWWCVSMLVGEDVILDSILDPSTTERVRKDPAKLFRYFVNRSPATATMAEGTEEPVPVPVKLSRHNTW</sequence>
<evidence type="ECO:0000256" key="1">
    <source>
        <dbReference type="SAM" id="MobiDB-lite"/>
    </source>
</evidence>
<dbReference type="HOGENOM" id="CLU_573673_0_0_1"/>
<dbReference type="EMBL" id="AMGY01000001">
    <property type="protein sequence ID" value="EXJ93194.1"/>
    <property type="molecule type" value="Genomic_DNA"/>
</dbReference>
<dbReference type="RefSeq" id="XP_007730084.1">
    <property type="nucleotide sequence ID" value="XM_007731894.1"/>
</dbReference>
<evidence type="ECO:0000313" key="3">
    <source>
        <dbReference type="Proteomes" id="UP000019478"/>
    </source>
</evidence>
<gene>
    <name evidence="2" type="ORF">A1O3_01751</name>
</gene>
<dbReference type="OrthoDB" id="4120728at2759"/>
<proteinExistence type="predicted"/>
<feature type="compositionally biased region" description="Polar residues" evidence="1">
    <location>
        <begin position="148"/>
        <end position="157"/>
    </location>
</feature>
<dbReference type="AlphaFoldDB" id="W9ZF99"/>
<accession>W9ZF99</accession>
<dbReference type="GeneID" id="19165884"/>
<feature type="compositionally biased region" description="Low complexity" evidence="1">
    <location>
        <begin position="117"/>
        <end position="129"/>
    </location>
</feature>
<feature type="compositionally biased region" description="Low complexity" evidence="1">
    <location>
        <begin position="168"/>
        <end position="182"/>
    </location>
</feature>
<dbReference type="Proteomes" id="UP000019478">
    <property type="component" value="Unassembled WGS sequence"/>
</dbReference>
<keyword evidence="3" id="KW-1185">Reference proteome</keyword>
<feature type="region of interest" description="Disordered" evidence="1">
    <location>
        <begin position="116"/>
        <end position="220"/>
    </location>
</feature>